<feature type="region of interest" description="Disordered" evidence="3">
    <location>
        <begin position="77"/>
        <end position="180"/>
    </location>
</feature>
<reference evidence="4 5" key="1">
    <citation type="journal article" date="2018" name="BMC Genomics">
        <title>Genomic evidence for intraspecific hybridization in a clonal and extremely halotolerant yeast.</title>
        <authorList>
            <person name="Gostincar C."/>
            <person name="Stajich J.E."/>
            <person name="Zupancic J."/>
            <person name="Zalar P."/>
            <person name="Gunde-Cimerman N."/>
        </authorList>
    </citation>
    <scope>NUCLEOTIDE SEQUENCE [LARGE SCALE GENOMIC DNA]</scope>
    <source>
        <strain evidence="4 5">EXF-171</strain>
    </source>
</reference>
<comment type="caution">
    <text evidence="4">The sequence shown here is derived from an EMBL/GenBank/DDBJ whole genome shotgun (WGS) entry which is preliminary data.</text>
</comment>
<keyword evidence="2" id="KW-0496">Mitochondrion</keyword>
<sequence>MLLHCINYFMLRNYGRLPSSFCCGVRRHASLRPRSLISPLPIYSVRYATTKAKKLPDADDEGNVKGLAELQASLEAVGYGPRKRSRARREPQAGGDGEANIKPRKKRTTKTEVTEADAGADEQEQPKQRTKRRRTKTPESSATKEEACKSSTSSAKSTRRKKSSTKDEVPPRLLPLTSQKHHDLASFLEYAERTSLNPKSTVYRGTHFEYTAAQALGDYAFKLRRTGRSNDLGIDLVGHWHLPASSTTTAGSDQPDGGNTGHTMPVLVQCKASKLTPSMVRELEGAYIGAPAGWRGDGVLAVLVSTVPATKGVSAAVQRSQWPLAVMQIERDGILRQFLWNAKAAEAGLTGLGVTTKYATKTGDDGRQEGIKQCLGLTWMDKAWKTKPSSTHSRES</sequence>
<evidence type="ECO:0000256" key="3">
    <source>
        <dbReference type="SAM" id="MobiDB-lite"/>
    </source>
</evidence>
<dbReference type="Pfam" id="PF10356">
    <property type="entry name" value="RRG7"/>
    <property type="match status" value="1"/>
</dbReference>
<dbReference type="InterPro" id="IPR018828">
    <property type="entry name" value="RRG7"/>
</dbReference>
<evidence type="ECO:0008006" key="6">
    <source>
        <dbReference type="Google" id="ProtNLM"/>
    </source>
</evidence>
<evidence type="ECO:0000313" key="4">
    <source>
        <dbReference type="EMBL" id="RMY87465.1"/>
    </source>
</evidence>
<accession>A0A3M7FF41</accession>
<evidence type="ECO:0000256" key="1">
    <source>
        <dbReference type="ARBA" id="ARBA00004173"/>
    </source>
</evidence>
<protein>
    <recommendedName>
        <fullName evidence="6">Required for respiratory growth protein 7, mitochondrial</fullName>
    </recommendedName>
</protein>
<proteinExistence type="predicted"/>
<dbReference type="GO" id="GO:0005739">
    <property type="term" value="C:mitochondrion"/>
    <property type="evidence" value="ECO:0007669"/>
    <property type="project" value="UniProtKB-SubCell"/>
</dbReference>
<dbReference type="AlphaFoldDB" id="A0A3M7FF41"/>
<gene>
    <name evidence="4" type="ORF">D0862_10693</name>
</gene>
<evidence type="ECO:0000313" key="5">
    <source>
        <dbReference type="Proteomes" id="UP000281468"/>
    </source>
</evidence>
<dbReference type="PANTHER" id="PTHR28133">
    <property type="entry name" value="REQUIRED FOR RESPIRATORY GROWTH PROTEIN 7, MITOCHONDRIAL"/>
    <property type="match status" value="1"/>
</dbReference>
<comment type="subcellular location">
    <subcellularLocation>
        <location evidence="1">Mitochondrion</location>
    </subcellularLocation>
</comment>
<dbReference type="Proteomes" id="UP000281468">
    <property type="component" value="Unassembled WGS sequence"/>
</dbReference>
<feature type="compositionally biased region" description="Acidic residues" evidence="3">
    <location>
        <begin position="114"/>
        <end position="123"/>
    </location>
</feature>
<name>A0A3M7FF41_HORWE</name>
<dbReference type="EMBL" id="QWIQ01000436">
    <property type="protein sequence ID" value="RMY87465.1"/>
    <property type="molecule type" value="Genomic_DNA"/>
</dbReference>
<dbReference type="VEuPathDB" id="FungiDB:BTJ68_03093"/>
<organism evidence="4 5">
    <name type="scientific">Hortaea werneckii</name>
    <name type="common">Black yeast</name>
    <name type="synonym">Cladosporium werneckii</name>
    <dbReference type="NCBI Taxonomy" id="91943"/>
    <lineage>
        <taxon>Eukaryota</taxon>
        <taxon>Fungi</taxon>
        <taxon>Dikarya</taxon>
        <taxon>Ascomycota</taxon>
        <taxon>Pezizomycotina</taxon>
        <taxon>Dothideomycetes</taxon>
        <taxon>Dothideomycetidae</taxon>
        <taxon>Mycosphaerellales</taxon>
        <taxon>Teratosphaeriaceae</taxon>
        <taxon>Hortaea</taxon>
    </lineage>
</organism>
<evidence type="ECO:0000256" key="2">
    <source>
        <dbReference type="ARBA" id="ARBA00023128"/>
    </source>
</evidence>
<dbReference type="PANTHER" id="PTHR28133:SF1">
    <property type="entry name" value="REQUIRED FOR RESPIRATORY GROWTH PROTEIN 7, MITOCHONDRIAL"/>
    <property type="match status" value="1"/>
</dbReference>